<dbReference type="PANTHER" id="PTHR21047">
    <property type="entry name" value="DTDP-6-DEOXY-D-GLUCOSE-3,5 EPIMERASE"/>
    <property type="match status" value="1"/>
</dbReference>
<keyword evidence="10" id="KW-0413">Isomerase</keyword>
<dbReference type="EMBL" id="JACIGK010000011">
    <property type="protein sequence ID" value="MBB4266191.1"/>
    <property type="molecule type" value="Genomic_DNA"/>
</dbReference>
<gene>
    <name evidence="10" type="ORF">GGD89_001820</name>
</gene>
<dbReference type="GO" id="GO:0000271">
    <property type="term" value="P:polysaccharide biosynthetic process"/>
    <property type="evidence" value="ECO:0007669"/>
    <property type="project" value="TreeGrafter"/>
</dbReference>
<feature type="site" description="Participates in a stacking interaction with the thymidine ring of dTDP-4-oxo-6-deoxyglucose" evidence="9">
    <location>
        <position position="137"/>
    </location>
</feature>
<dbReference type="CDD" id="cd00438">
    <property type="entry name" value="cupin_RmlC"/>
    <property type="match status" value="1"/>
</dbReference>
<dbReference type="GO" id="GO:0008830">
    <property type="term" value="F:dTDP-4-dehydrorhamnose 3,5-epimerase activity"/>
    <property type="evidence" value="ECO:0007669"/>
    <property type="project" value="UniProtKB-EC"/>
</dbReference>
<dbReference type="RefSeq" id="WP_184044300.1">
    <property type="nucleotide sequence ID" value="NZ_JACIGK010000011.1"/>
</dbReference>
<evidence type="ECO:0000256" key="6">
    <source>
        <dbReference type="ARBA" id="ARBA00031424"/>
    </source>
</evidence>
<dbReference type="InterPro" id="IPR011051">
    <property type="entry name" value="RmlC_Cupin_sf"/>
</dbReference>
<organism evidence="10 11">
    <name type="scientific">Roseospira visakhapatnamensis</name>
    <dbReference type="NCBI Taxonomy" id="390880"/>
    <lineage>
        <taxon>Bacteria</taxon>
        <taxon>Pseudomonadati</taxon>
        <taxon>Pseudomonadota</taxon>
        <taxon>Alphaproteobacteria</taxon>
        <taxon>Rhodospirillales</taxon>
        <taxon>Rhodospirillaceae</taxon>
        <taxon>Roseospira</taxon>
    </lineage>
</organism>
<evidence type="ECO:0000256" key="5">
    <source>
        <dbReference type="ARBA" id="ARBA00029758"/>
    </source>
</evidence>
<dbReference type="InterPro" id="IPR000888">
    <property type="entry name" value="RmlC-like"/>
</dbReference>
<dbReference type="PANTHER" id="PTHR21047:SF2">
    <property type="entry name" value="THYMIDINE DIPHOSPHO-4-KETO-RHAMNOSE 3,5-EPIMERASE"/>
    <property type="match status" value="1"/>
</dbReference>
<evidence type="ECO:0000256" key="4">
    <source>
        <dbReference type="ARBA" id="ARBA00019595"/>
    </source>
</evidence>
<feature type="active site" description="Proton donor" evidence="8">
    <location>
        <position position="131"/>
    </location>
</feature>
<evidence type="ECO:0000256" key="2">
    <source>
        <dbReference type="ARBA" id="ARBA00001997"/>
    </source>
</evidence>
<dbReference type="GO" id="GO:0019305">
    <property type="term" value="P:dTDP-rhamnose biosynthetic process"/>
    <property type="evidence" value="ECO:0007669"/>
    <property type="project" value="TreeGrafter"/>
</dbReference>
<reference evidence="10 11" key="1">
    <citation type="submission" date="2020-08" db="EMBL/GenBank/DDBJ databases">
        <title>Genome sequencing of Purple Non-Sulfur Bacteria from various extreme environments.</title>
        <authorList>
            <person name="Mayer M."/>
        </authorList>
    </citation>
    <scope>NUCLEOTIDE SEQUENCE [LARGE SCALE GENOMIC DNA]</scope>
    <source>
        <strain evidence="10 11">JA131</strain>
    </source>
</reference>
<comment type="caution">
    <text evidence="10">The sequence shown here is derived from an EMBL/GenBank/DDBJ whole genome shotgun (WGS) entry which is preliminary data.</text>
</comment>
<dbReference type="SUPFAM" id="SSF51182">
    <property type="entry name" value="RmlC-like cupins"/>
    <property type="match status" value="1"/>
</dbReference>
<evidence type="ECO:0000256" key="1">
    <source>
        <dbReference type="ARBA" id="ARBA00001298"/>
    </source>
</evidence>
<evidence type="ECO:0000256" key="8">
    <source>
        <dbReference type="PIRSR" id="PIRSR600888-1"/>
    </source>
</evidence>
<evidence type="ECO:0000313" key="10">
    <source>
        <dbReference type="EMBL" id="MBB4266191.1"/>
    </source>
</evidence>
<evidence type="ECO:0000313" key="11">
    <source>
        <dbReference type="Proteomes" id="UP000554286"/>
    </source>
</evidence>
<dbReference type="Pfam" id="PF00908">
    <property type="entry name" value="dTDP_sugar_isom"/>
    <property type="match status" value="1"/>
</dbReference>
<dbReference type="GO" id="GO:0005829">
    <property type="term" value="C:cytosol"/>
    <property type="evidence" value="ECO:0007669"/>
    <property type="project" value="TreeGrafter"/>
</dbReference>
<evidence type="ECO:0000256" key="3">
    <source>
        <dbReference type="ARBA" id="ARBA00012098"/>
    </source>
</evidence>
<dbReference type="InterPro" id="IPR014710">
    <property type="entry name" value="RmlC-like_jellyroll"/>
</dbReference>
<dbReference type="AlphaFoldDB" id="A0A7W6RDR4"/>
<name>A0A7W6RDR4_9PROT</name>
<sequence length="171" mass="19598">MSVTVRATTLDGVKLIEPPTRFEDFRGEYVETYNEDLYRAAGITETFIQDDISVSHRHVLRGIHGDDSTAKLVSCLAGRFYLVVVNWNPDSPQYRQWESFTLSDRNRLQVLIPPRFGNGHVVLSDTAIFHYKQTTSYDRGRQFTVLWNDPTVAIDWPVPAPILSRRDRGLA</sequence>
<dbReference type="Proteomes" id="UP000554286">
    <property type="component" value="Unassembled WGS sequence"/>
</dbReference>
<protein>
    <recommendedName>
        <fullName evidence="4">dTDP-4-dehydrorhamnose 3,5-epimerase</fullName>
        <ecNumber evidence="3">5.1.3.13</ecNumber>
    </recommendedName>
    <alternativeName>
        <fullName evidence="6">Thymidine diphospho-4-keto-rhamnose 3,5-epimerase</fullName>
    </alternativeName>
    <alternativeName>
        <fullName evidence="5">dTDP-4-keto-6-deoxyglucose 3,5-epimerase</fullName>
    </alternativeName>
    <alternativeName>
        <fullName evidence="7">dTDP-6-deoxy-D-xylo-4-hexulose 3,5-epimerase</fullName>
    </alternativeName>
</protein>
<feature type="active site" description="Proton acceptor" evidence="8">
    <location>
        <position position="64"/>
    </location>
</feature>
<proteinExistence type="predicted"/>
<evidence type="ECO:0000256" key="9">
    <source>
        <dbReference type="PIRSR" id="PIRSR600888-3"/>
    </source>
</evidence>
<evidence type="ECO:0000256" key="7">
    <source>
        <dbReference type="ARBA" id="ARBA00033311"/>
    </source>
</evidence>
<dbReference type="EC" id="5.1.3.13" evidence="3"/>
<keyword evidence="11" id="KW-1185">Reference proteome</keyword>
<comment type="catalytic activity">
    <reaction evidence="1">
        <text>dTDP-4-dehydro-6-deoxy-alpha-D-glucose = dTDP-4-dehydro-beta-L-rhamnose</text>
        <dbReference type="Rhea" id="RHEA:16969"/>
        <dbReference type="ChEBI" id="CHEBI:57649"/>
        <dbReference type="ChEBI" id="CHEBI:62830"/>
        <dbReference type="EC" id="5.1.3.13"/>
    </reaction>
</comment>
<dbReference type="Gene3D" id="2.60.120.10">
    <property type="entry name" value="Jelly Rolls"/>
    <property type="match status" value="1"/>
</dbReference>
<comment type="function">
    <text evidence="2">Catalyzes the epimerization of the C3' and C5'positions of dTDP-6-deoxy-D-xylo-4-hexulose, forming dTDP-6-deoxy-L-lyxo-4-hexulose.</text>
</comment>
<accession>A0A7W6RDR4</accession>